<feature type="zinc finger region" description="C3H1-type" evidence="5">
    <location>
        <begin position="160"/>
        <end position="188"/>
    </location>
</feature>
<evidence type="ECO:0000256" key="4">
    <source>
        <dbReference type="ARBA" id="ARBA00022833"/>
    </source>
</evidence>
<dbReference type="FunFam" id="4.10.1000.10:FF:000018">
    <property type="entry name" value="Zinc finger protein"/>
    <property type="match status" value="1"/>
</dbReference>
<dbReference type="Pfam" id="PF00642">
    <property type="entry name" value="zf-CCCH"/>
    <property type="match status" value="2"/>
</dbReference>
<dbReference type="PROSITE" id="PS50103">
    <property type="entry name" value="ZF_C3H1"/>
    <property type="match status" value="2"/>
</dbReference>
<dbReference type="Gene3D" id="4.10.1000.10">
    <property type="entry name" value="Zinc finger, CCCH-type"/>
    <property type="match status" value="1"/>
</dbReference>
<evidence type="ECO:0000256" key="2">
    <source>
        <dbReference type="ARBA" id="ARBA00022737"/>
    </source>
</evidence>
<feature type="domain" description="C3H1-type" evidence="6">
    <location>
        <begin position="121"/>
        <end position="149"/>
    </location>
</feature>
<evidence type="ECO:0000313" key="7">
    <source>
        <dbReference type="EMBL" id="CAG9537841.1"/>
    </source>
</evidence>
<dbReference type="AlphaFoldDB" id="A0A8J2M9J4"/>
<sequence>MAAMVHSKNVGHDSLVLQCDSMAPVPVEFREFLYRVYGIEPHVMAYFNQQEPNRIYVVAQGKLNCVDISAINQKSSKTIERREFALPGDNRSGICPRKFTWQMLTDVEREELKKERRKKSAYKTSLCRTFRKTGKCENGEACVFAHGEEELRIPPKAHPKYKTQLCNNFIKWKYCPYGARCQFIHGYFDESVDLVNHSMSQHAVESVISSHQKLENVDMCFGNTINNQSTENIVCDGQSLSNAGPIASSSILGRLNSVDNDSVLEWLSERLNNVLV</sequence>
<dbReference type="GO" id="GO:0043186">
    <property type="term" value="C:P granule"/>
    <property type="evidence" value="ECO:0007669"/>
    <property type="project" value="UniProtKB-ARBA"/>
</dbReference>
<keyword evidence="3 5" id="KW-0863">Zinc-finger</keyword>
<evidence type="ECO:0000313" key="8">
    <source>
        <dbReference type="Proteomes" id="UP000746747"/>
    </source>
</evidence>
<feature type="zinc finger region" description="C3H1-type" evidence="5">
    <location>
        <begin position="121"/>
        <end position="149"/>
    </location>
</feature>
<evidence type="ECO:0000259" key="6">
    <source>
        <dbReference type="PROSITE" id="PS50103"/>
    </source>
</evidence>
<dbReference type="InterPro" id="IPR045877">
    <property type="entry name" value="ZFP36-like"/>
</dbReference>
<dbReference type="GO" id="GO:0051252">
    <property type="term" value="P:regulation of RNA metabolic process"/>
    <property type="evidence" value="ECO:0007669"/>
    <property type="project" value="UniProtKB-ARBA"/>
</dbReference>
<dbReference type="SMART" id="SM00356">
    <property type="entry name" value="ZnF_C3H1"/>
    <property type="match status" value="2"/>
</dbReference>
<name>A0A8J2M9J4_9BILA</name>
<dbReference type="Proteomes" id="UP000746747">
    <property type="component" value="Unassembled WGS sequence"/>
</dbReference>
<keyword evidence="8" id="KW-1185">Reference proteome</keyword>
<reference evidence="7" key="1">
    <citation type="submission" date="2021-09" db="EMBL/GenBank/DDBJ databases">
        <authorList>
            <consortium name="Pathogen Informatics"/>
        </authorList>
    </citation>
    <scope>NUCLEOTIDE SEQUENCE</scope>
</reference>
<dbReference type="PANTHER" id="PTHR12547">
    <property type="entry name" value="CCCH ZINC FINGER/TIS11-RELATED"/>
    <property type="match status" value="1"/>
</dbReference>
<feature type="domain" description="C3H1-type" evidence="6">
    <location>
        <begin position="160"/>
        <end position="188"/>
    </location>
</feature>
<gene>
    <name evidence="7" type="ORF">CJOHNSTONI_LOCUS7604</name>
</gene>
<accession>A0A8J2M9J4</accession>
<evidence type="ECO:0000256" key="5">
    <source>
        <dbReference type="PROSITE-ProRule" id="PRU00723"/>
    </source>
</evidence>
<evidence type="ECO:0000256" key="1">
    <source>
        <dbReference type="ARBA" id="ARBA00022723"/>
    </source>
</evidence>
<dbReference type="EMBL" id="CAKAEH010001592">
    <property type="protein sequence ID" value="CAG9537841.1"/>
    <property type="molecule type" value="Genomic_DNA"/>
</dbReference>
<dbReference type="PANTHER" id="PTHR12547:SF18">
    <property type="entry name" value="PROTEIN TIS11"/>
    <property type="match status" value="1"/>
</dbReference>
<keyword evidence="1 5" id="KW-0479">Metal-binding</keyword>
<organism evidence="7 8">
    <name type="scientific">Cercopithifilaria johnstoni</name>
    <dbReference type="NCBI Taxonomy" id="2874296"/>
    <lineage>
        <taxon>Eukaryota</taxon>
        <taxon>Metazoa</taxon>
        <taxon>Ecdysozoa</taxon>
        <taxon>Nematoda</taxon>
        <taxon>Chromadorea</taxon>
        <taxon>Rhabditida</taxon>
        <taxon>Spirurina</taxon>
        <taxon>Spiruromorpha</taxon>
        <taxon>Filarioidea</taxon>
        <taxon>Onchocercidae</taxon>
        <taxon>Cercopithifilaria</taxon>
    </lineage>
</organism>
<dbReference type="GO" id="GO:0008270">
    <property type="term" value="F:zinc ion binding"/>
    <property type="evidence" value="ECO:0007669"/>
    <property type="project" value="UniProtKB-KW"/>
</dbReference>
<dbReference type="FunFam" id="4.10.1000.10:FF:000003">
    <property type="entry name" value="Zinc finger CCCH domain-containing protein"/>
    <property type="match status" value="1"/>
</dbReference>
<dbReference type="InterPro" id="IPR000571">
    <property type="entry name" value="Znf_CCCH"/>
</dbReference>
<evidence type="ECO:0000256" key="3">
    <source>
        <dbReference type="ARBA" id="ARBA00022771"/>
    </source>
</evidence>
<proteinExistence type="predicted"/>
<dbReference type="InterPro" id="IPR036855">
    <property type="entry name" value="Znf_CCCH_sf"/>
</dbReference>
<keyword evidence="4 5" id="KW-0862">Zinc</keyword>
<dbReference type="GO" id="GO:0010468">
    <property type="term" value="P:regulation of gene expression"/>
    <property type="evidence" value="ECO:0007669"/>
    <property type="project" value="UniProtKB-ARBA"/>
</dbReference>
<dbReference type="SUPFAM" id="SSF90229">
    <property type="entry name" value="CCCH zinc finger"/>
    <property type="match status" value="2"/>
</dbReference>
<dbReference type="OrthoDB" id="410307at2759"/>
<dbReference type="Gene3D" id="6.10.250.3220">
    <property type="match status" value="1"/>
</dbReference>
<keyword evidence="2" id="KW-0677">Repeat</keyword>
<dbReference type="GO" id="GO:0003729">
    <property type="term" value="F:mRNA binding"/>
    <property type="evidence" value="ECO:0007669"/>
    <property type="project" value="InterPro"/>
</dbReference>
<comment type="caution">
    <text evidence="7">The sequence shown here is derived from an EMBL/GenBank/DDBJ whole genome shotgun (WGS) entry which is preliminary data.</text>
</comment>
<protein>
    <recommendedName>
        <fullName evidence="6">C3H1-type domain-containing protein</fullName>
    </recommendedName>
</protein>